<gene>
    <name evidence="2" type="ORF">BJY18_003892</name>
</gene>
<dbReference type="EMBL" id="JACHMG010000001">
    <property type="protein sequence ID" value="MBB4686407.1"/>
    <property type="molecule type" value="Genomic_DNA"/>
</dbReference>
<name>A0A840IYP1_9PSEU</name>
<dbReference type="Proteomes" id="UP000581769">
    <property type="component" value="Unassembled WGS sequence"/>
</dbReference>
<evidence type="ECO:0000256" key="1">
    <source>
        <dbReference type="SAM" id="MobiDB-lite"/>
    </source>
</evidence>
<evidence type="ECO:0000313" key="3">
    <source>
        <dbReference type="Proteomes" id="UP000581769"/>
    </source>
</evidence>
<accession>A0A840IYP1</accession>
<reference evidence="2 3" key="1">
    <citation type="submission" date="2020-08" db="EMBL/GenBank/DDBJ databases">
        <title>Sequencing the genomes of 1000 actinobacteria strains.</title>
        <authorList>
            <person name="Klenk H.-P."/>
        </authorList>
    </citation>
    <scope>NUCLEOTIDE SEQUENCE [LARGE SCALE GENOMIC DNA]</scope>
    <source>
        <strain evidence="2 3">DSM 45859</strain>
    </source>
</reference>
<feature type="region of interest" description="Disordered" evidence="1">
    <location>
        <begin position="21"/>
        <end position="45"/>
    </location>
</feature>
<organism evidence="2 3">
    <name type="scientific">Amycolatopsis jiangsuensis</name>
    <dbReference type="NCBI Taxonomy" id="1181879"/>
    <lineage>
        <taxon>Bacteria</taxon>
        <taxon>Bacillati</taxon>
        <taxon>Actinomycetota</taxon>
        <taxon>Actinomycetes</taxon>
        <taxon>Pseudonocardiales</taxon>
        <taxon>Pseudonocardiaceae</taxon>
        <taxon>Amycolatopsis</taxon>
    </lineage>
</organism>
<comment type="caution">
    <text evidence="2">The sequence shown here is derived from an EMBL/GenBank/DDBJ whole genome shotgun (WGS) entry which is preliminary data.</text>
</comment>
<sequence>MKASSQELDSREEAFTAFGVAERGREKRRAGTRGVKGVGLSGSAR</sequence>
<evidence type="ECO:0000313" key="2">
    <source>
        <dbReference type="EMBL" id="MBB4686407.1"/>
    </source>
</evidence>
<keyword evidence="3" id="KW-1185">Reference proteome</keyword>
<protein>
    <submittedName>
        <fullName evidence="2">Uncharacterized protein</fullName>
    </submittedName>
</protein>
<proteinExistence type="predicted"/>
<feature type="compositionally biased region" description="Gly residues" evidence="1">
    <location>
        <begin position="34"/>
        <end position="45"/>
    </location>
</feature>
<dbReference type="AlphaFoldDB" id="A0A840IYP1"/>